<reference evidence="1 2" key="1">
    <citation type="submission" date="2019-10" db="EMBL/GenBank/DDBJ databases">
        <title>Streptomyces smaragdinus sp. nov. and Streptomyces fabii sp. nov., isolated from the gut of fungus growing-termite Macrotermes natalensis.</title>
        <authorList>
            <person name="Schwitalla J."/>
            <person name="Benndorf R."/>
            <person name="Martin K."/>
            <person name="De Beer W."/>
            <person name="Kaster A.-K."/>
            <person name="Vollmers J."/>
            <person name="Poulsen M."/>
            <person name="Beemelmanns C."/>
        </authorList>
    </citation>
    <scope>NUCLEOTIDE SEQUENCE [LARGE SCALE GENOMIC DNA]</scope>
    <source>
        <strain evidence="1 2">RB5</strain>
    </source>
</reference>
<comment type="caution">
    <text evidence="1">The sequence shown here is derived from an EMBL/GenBank/DDBJ whole genome shotgun (WGS) entry which is preliminary data.</text>
</comment>
<dbReference type="OrthoDB" id="3387544at2"/>
<gene>
    <name evidence="1" type="ORF">SRB5_03430</name>
</gene>
<organism evidence="1 2">
    <name type="scientific">Streptomyces smaragdinus</name>
    <dbReference type="NCBI Taxonomy" id="2585196"/>
    <lineage>
        <taxon>Bacteria</taxon>
        <taxon>Bacillati</taxon>
        <taxon>Actinomycetota</taxon>
        <taxon>Actinomycetes</taxon>
        <taxon>Kitasatosporales</taxon>
        <taxon>Streptomycetaceae</taxon>
        <taxon>Streptomyces</taxon>
    </lineage>
</organism>
<dbReference type="AlphaFoldDB" id="A0A7K0CA19"/>
<sequence>MSQPSPAPDRRLDSDRAARLSRICEDIAEVADLLGPDPAQLLARLREGALPDEDVDTVLSEVSELMRAAGLVSSDTVLRGPRYLPLPGIQGRRPEVVHVCPGGLCDRVEIPRPGTSPSCAVWDCPLPTFRMDR</sequence>
<name>A0A7K0CA19_9ACTN</name>
<protein>
    <submittedName>
        <fullName evidence="1">Uncharacterized protein</fullName>
    </submittedName>
</protein>
<dbReference type="RefSeq" id="WP_153449575.1">
    <property type="nucleotide sequence ID" value="NZ_WEGJ01000001.1"/>
</dbReference>
<evidence type="ECO:0000313" key="2">
    <source>
        <dbReference type="Proteomes" id="UP000466345"/>
    </source>
</evidence>
<dbReference type="EMBL" id="WEGJ01000001">
    <property type="protein sequence ID" value="MQY10236.1"/>
    <property type="molecule type" value="Genomic_DNA"/>
</dbReference>
<proteinExistence type="predicted"/>
<dbReference type="Proteomes" id="UP000466345">
    <property type="component" value="Unassembled WGS sequence"/>
</dbReference>
<evidence type="ECO:0000313" key="1">
    <source>
        <dbReference type="EMBL" id="MQY10236.1"/>
    </source>
</evidence>
<accession>A0A7K0CA19</accession>
<keyword evidence="2" id="KW-1185">Reference proteome</keyword>